<evidence type="ECO:0000256" key="1">
    <source>
        <dbReference type="SAM" id="MobiDB-lite"/>
    </source>
</evidence>
<feature type="domain" description="AB hydrolase-1" evidence="2">
    <location>
        <begin position="77"/>
        <end position="307"/>
    </location>
</feature>
<dbReference type="InterPro" id="IPR050266">
    <property type="entry name" value="AB_hydrolase_sf"/>
</dbReference>
<dbReference type="AlphaFoldDB" id="A0A2S5ZY84"/>
<keyword evidence="4" id="KW-1185">Reference proteome</keyword>
<dbReference type="Proteomes" id="UP000238356">
    <property type="component" value="Unassembled WGS sequence"/>
</dbReference>
<evidence type="ECO:0000313" key="4">
    <source>
        <dbReference type="Proteomes" id="UP000238356"/>
    </source>
</evidence>
<dbReference type="GO" id="GO:0016787">
    <property type="term" value="F:hydrolase activity"/>
    <property type="evidence" value="ECO:0007669"/>
    <property type="project" value="UniProtKB-KW"/>
</dbReference>
<comment type="caution">
    <text evidence="3">The sequence shown here is derived from an EMBL/GenBank/DDBJ whole genome shotgun (WGS) entry which is preliminary data.</text>
</comment>
<protein>
    <submittedName>
        <fullName evidence="3">Alpha/beta hydrolase</fullName>
    </submittedName>
</protein>
<dbReference type="PANTHER" id="PTHR43798">
    <property type="entry name" value="MONOACYLGLYCEROL LIPASE"/>
    <property type="match status" value="1"/>
</dbReference>
<dbReference type="InterPro" id="IPR000073">
    <property type="entry name" value="AB_hydrolase_1"/>
</dbReference>
<organism evidence="3 4">
    <name type="scientific">Nocardia nova</name>
    <dbReference type="NCBI Taxonomy" id="37330"/>
    <lineage>
        <taxon>Bacteria</taxon>
        <taxon>Bacillati</taxon>
        <taxon>Actinomycetota</taxon>
        <taxon>Actinomycetes</taxon>
        <taxon>Mycobacteriales</taxon>
        <taxon>Nocardiaceae</taxon>
        <taxon>Nocardia</taxon>
    </lineage>
</organism>
<proteinExistence type="predicted"/>
<evidence type="ECO:0000313" key="3">
    <source>
        <dbReference type="EMBL" id="PPJ23090.1"/>
    </source>
</evidence>
<dbReference type="InterPro" id="IPR029058">
    <property type="entry name" value="AB_hydrolase_fold"/>
</dbReference>
<dbReference type="Pfam" id="PF12697">
    <property type="entry name" value="Abhydrolase_6"/>
    <property type="match status" value="1"/>
</dbReference>
<dbReference type="GO" id="GO:0016020">
    <property type="term" value="C:membrane"/>
    <property type="evidence" value="ECO:0007669"/>
    <property type="project" value="TreeGrafter"/>
</dbReference>
<feature type="region of interest" description="Disordered" evidence="1">
    <location>
        <begin position="1"/>
        <end position="55"/>
    </location>
</feature>
<keyword evidence="3" id="KW-0378">Hydrolase</keyword>
<evidence type="ECO:0000259" key="2">
    <source>
        <dbReference type="Pfam" id="PF12697"/>
    </source>
</evidence>
<dbReference type="RefSeq" id="WP_082976477.1">
    <property type="nucleotide sequence ID" value="NZ_JAHUVX010000012.1"/>
</dbReference>
<dbReference type="GeneID" id="66724586"/>
<name>A0A2S5ZY84_9NOCA</name>
<sequence>MPHWRGPLRPDRPTEDALTPAVADATLDRIADAPAASAPPTGSEPRQHHRSARLRSRSVVVEGRIARYSAGGHGPRVLFLHGWGLGRYAYTRPLEELVRMGVHVFAPALPGFGGTAGLPIENRSLAGYARWVGDFIEAIDLPLPVTVVGHSFGGGVAIQAAHDLPELAERLVLVNSIGGSAWTDGRGVARALRERPLWDWGLHLPADLLPGRQLTRVLPVIMRDAVPNVLRNPTAVWEVAHLARTANLTSELNELAERRLPVFVVWSKRDTIIPESTSMSLRTALGDPRTITVPGGHGWLLDDPHAFGEIITNVVREPDSGFEPDTRPTAQ</sequence>
<accession>A0A2S5ZY84</accession>
<dbReference type="PANTHER" id="PTHR43798:SF33">
    <property type="entry name" value="HYDROLASE, PUTATIVE (AFU_ORTHOLOGUE AFUA_2G14860)-RELATED"/>
    <property type="match status" value="1"/>
</dbReference>
<gene>
    <name evidence="3" type="ORF">C5F51_29865</name>
</gene>
<dbReference type="EMBL" id="PSZD01000026">
    <property type="protein sequence ID" value="PPJ23090.1"/>
    <property type="molecule type" value="Genomic_DNA"/>
</dbReference>
<dbReference type="SUPFAM" id="SSF53474">
    <property type="entry name" value="alpha/beta-Hydrolases"/>
    <property type="match status" value="1"/>
</dbReference>
<dbReference type="Gene3D" id="3.40.50.1820">
    <property type="entry name" value="alpha/beta hydrolase"/>
    <property type="match status" value="1"/>
</dbReference>
<dbReference type="PRINTS" id="PR00111">
    <property type="entry name" value="ABHYDROLASE"/>
</dbReference>
<reference evidence="3 4" key="1">
    <citation type="submission" date="2018-02" db="EMBL/GenBank/DDBJ databases">
        <title>8 Nocardia nova and 1 Nocardia cyriacigeorgica strain used for evolution to TMP-SMX.</title>
        <authorList>
            <person name="Mehta H."/>
            <person name="Weng J."/>
            <person name="Shamoo Y."/>
        </authorList>
    </citation>
    <scope>NUCLEOTIDE SEQUENCE [LARGE SCALE GENOMIC DNA]</scope>
    <source>
        <strain evidence="3 4">BAA2227</strain>
    </source>
</reference>